<dbReference type="SUPFAM" id="SSF57850">
    <property type="entry name" value="RING/U-box"/>
    <property type="match status" value="1"/>
</dbReference>
<feature type="zinc finger region" description="RING-Gid-type" evidence="11">
    <location>
        <begin position="343"/>
        <end position="410"/>
    </location>
</feature>
<evidence type="ECO:0000256" key="1">
    <source>
        <dbReference type="ARBA" id="ARBA00004109"/>
    </source>
</evidence>
<dbReference type="InterPro" id="IPR045098">
    <property type="entry name" value="Fyv10_fam"/>
</dbReference>
<dbReference type="InterPro" id="IPR013144">
    <property type="entry name" value="CRA_dom"/>
</dbReference>
<evidence type="ECO:0000256" key="7">
    <source>
        <dbReference type="ARBA" id="ARBA00022833"/>
    </source>
</evidence>
<dbReference type="InterPro" id="IPR024964">
    <property type="entry name" value="CTLH/CRA"/>
</dbReference>
<feature type="domain" description="CTLH" evidence="13">
    <location>
        <begin position="150"/>
        <end position="245"/>
    </location>
</feature>
<evidence type="ECO:0000256" key="10">
    <source>
        <dbReference type="ARBA" id="ARBA00046988"/>
    </source>
</evidence>
<evidence type="ECO:0000256" key="6">
    <source>
        <dbReference type="ARBA" id="ARBA00022771"/>
    </source>
</evidence>
<keyword evidence="5" id="KW-0479">Metal-binding</keyword>
<dbReference type="GO" id="GO:0008270">
    <property type="term" value="F:zinc ion binding"/>
    <property type="evidence" value="ECO:0007669"/>
    <property type="project" value="UniProtKB-KW"/>
</dbReference>
<evidence type="ECO:0000259" key="14">
    <source>
        <dbReference type="PROSITE" id="PS51867"/>
    </source>
</evidence>
<name>A0A9W3GB52_CAMBA</name>
<organism evidence="15">
    <name type="scientific">Camelus bactrianus</name>
    <name type="common">Bactrian camel</name>
    <dbReference type="NCBI Taxonomy" id="9837"/>
    <lineage>
        <taxon>Eukaryota</taxon>
        <taxon>Metazoa</taxon>
        <taxon>Chordata</taxon>
        <taxon>Craniata</taxon>
        <taxon>Vertebrata</taxon>
        <taxon>Euteleostomi</taxon>
        <taxon>Mammalia</taxon>
        <taxon>Eutheria</taxon>
        <taxon>Laurasiatheria</taxon>
        <taxon>Artiodactyla</taxon>
        <taxon>Tylopoda</taxon>
        <taxon>Camelidae</taxon>
        <taxon>Camelus</taxon>
    </lineage>
</organism>
<dbReference type="InterPro" id="IPR044063">
    <property type="entry name" value="ZF_RING_GID"/>
</dbReference>
<evidence type="ECO:0000256" key="5">
    <source>
        <dbReference type="ARBA" id="ARBA00022723"/>
    </source>
</evidence>
<sequence>MVVAELEKTLSGCPAVDSVVSLLDGVVEKLSVLKRKAVESIQAEDESAKLCKRRIEHLKEHSSDQPAAASVWKRKRMDRMMVEHLLRCGYYNTAVKLARQSGIERCRGTRAGRLQKKGSVHLTEEIIQKAVSTWSPSVTVCAEDLVNIEMFLTAKEVEESLERRETATCLAWCHDNKSRLRKMKGRQSEHDAKTGRKSRVASGSLKESEDLGMETIKGRPELSCLEFSLRIQEFIELIRQNKRLDAVRHARKHFSQAEGSQLDEVRQVMGMLAFPPDTHISPYKDLLDPARWRMLIQQFRYDNYRLHQLGNNSVFTLTLQAGLSAIKTPQCYKEDGSSRSPDCPVCSRSLNKLAQPLPMAHCANSRLVCKISGDVMNENNPPMMLPNGYVYGYNSLLSIRQDDKVVCPRTKEVFHFSQAEKVYIM</sequence>
<comment type="subcellular location">
    <subcellularLocation>
        <location evidence="2">Cytoplasm</location>
    </subcellularLocation>
    <subcellularLocation>
        <location evidence="1">Nucleus matrix</location>
    </subcellularLocation>
</comment>
<evidence type="ECO:0000256" key="8">
    <source>
        <dbReference type="ARBA" id="ARBA00023057"/>
    </source>
</evidence>
<evidence type="ECO:0000256" key="3">
    <source>
        <dbReference type="ARBA" id="ARBA00014384"/>
    </source>
</evidence>
<keyword evidence="7" id="KW-0862">Zinc</keyword>
<dbReference type="GO" id="GO:0043249">
    <property type="term" value="P:erythrocyte maturation"/>
    <property type="evidence" value="ECO:0007669"/>
    <property type="project" value="UniProtKB-KW"/>
</dbReference>
<dbReference type="GO" id="GO:0043161">
    <property type="term" value="P:proteasome-mediated ubiquitin-dependent protein catabolic process"/>
    <property type="evidence" value="ECO:0007669"/>
    <property type="project" value="InterPro"/>
</dbReference>
<comment type="subunit">
    <text evidence="10">Identified in the CTLH complex that contains GID4, RANBP9 and/or RANBP10, MKLN1, MAEA, RMND5A (or alternatively its paralog RMND5B), GID8, ARMC8, WDR26 and YPEL5. Within this complex, MAEA, RMND5A (or alternatively its paralog RMND5B), GID8, WDR26, and RANBP9 and/or RANBP10 form the catalytic core, while GID4, MKLN1, ARMC8 and YPEL5 have ancillary roles. Interacts with F-actin.</text>
</comment>
<accession>A0A9W3GB52</accession>
<feature type="region of interest" description="Disordered" evidence="12">
    <location>
        <begin position="181"/>
        <end position="209"/>
    </location>
</feature>
<dbReference type="PANTHER" id="PTHR12170">
    <property type="entry name" value="MACROPHAGE ERYTHROBLAST ATTACHER-RELATED"/>
    <property type="match status" value="1"/>
</dbReference>
<gene>
    <name evidence="15" type="primary">MAEA</name>
</gene>
<evidence type="ECO:0000313" key="15">
    <source>
        <dbReference type="RefSeq" id="XP_045375654.1"/>
    </source>
</evidence>
<dbReference type="CTD" id="10296"/>
<evidence type="ECO:0000259" key="13">
    <source>
        <dbReference type="PROSITE" id="PS50897"/>
    </source>
</evidence>
<dbReference type="PROSITE" id="PS51867">
    <property type="entry name" value="ZF_RING_GID"/>
    <property type="match status" value="1"/>
</dbReference>
<dbReference type="GO" id="GO:0005737">
    <property type="term" value="C:cytoplasm"/>
    <property type="evidence" value="ECO:0007669"/>
    <property type="project" value="UniProtKB-SubCell"/>
</dbReference>
<evidence type="ECO:0000256" key="2">
    <source>
        <dbReference type="ARBA" id="ARBA00004496"/>
    </source>
</evidence>
<dbReference type="RefSeq" id="XP_045375654.1">
    <property type="nucleotide sequence ID" value="XM_045519698.1"/>
</dbReference>
<dbReference type="SMART" id="SM00667">
    <property type="entry name" value="LisH"/>
    <property type="match status" value="1"/>
</dbReference>
<dbReference type="InterPro" id="IPR006594">
    <property type="entry name" value="LisH"/>
</dbReference>
<keyword evidence="4" id="KW-0963">Cytoplasm</keyword>
<dbReference type="PANTHER" id="PTHR12170:SF2">
    <property type="entry name" value="E3 UBIQUITIN-PROTEIN TRANSFERASE MAEA"/>
    <property type="match status" value="1"/>
</dbReference>
<keyword evidence="15" id="KW-0808">Transferase</keyword>
<reference evidence="15" key="1">
    <citation type="submission" date="2025-08" db="UniProtKB">
        <authorList>
            <consortium name="RefSeq"/>
        </authorList>
    </citation>
    <scope>IDENTIFICATION</scope>
    <source>
        <tissue evidence="15">Blood</tissue>
    </source>
</reference>
<evidence type="ECO:0000256" key="4">
    <source>
        <dbReference type="ARBA" id="ARBA00022490"/>
    </source>
</evidence>
<dbReference type="GO" id="GO:0016363">
    <property type="term" value="C:nuclear matrix"/>
    <property type="evidence" value="ECO:0007669"/>
    <property type="project" value="UniProtKB-SubCell"/>
</dbReference>
<dbReference type="GO" id="GO:0034657">
    <property type="term" value="C:GID complex"/>
    <property type="evidence" value="ECO:0007669"/>
    <property type="project" value="TreeGrafter"/>
</dbReference>
<keyword evidence="6 11" id="KW-0863">Zinc-finger</keyword>
<dbReference type="SMART" id="SM00668">
    <property type="entry name" value="CTLH"/>
    <property type="match status" value="1"/>
</dbReference>
<protein>
    <recommendedName>
        <fullName evidence="3">E3 ubiquitin-protein transferase MAEA</fullName>
    </recommendedName>
    <alternativeName>
        <fullName evidence="9">Macrophage erythroblast attacher</fullName>
    </alternativeName>
</protein>
<dbReference type="PROSITE" id="PS50897">
    <property type="entry name" value="CTLH"/>
    <property type="match status" value="1"/>
</dbReference>
<dbReference type="SMART" id="SM00757">
    <property type="entry name" value="CRA"/>
    <property type="match status" value="1"/>
</dbReference>
<feature type="domain" description="RING-Gid-type" evidence="14">
    <location>
        <begin position="343"/>
        <end position="410"/>
    </location>
</feature>
<evidence type="ECO:0000256" key="9">
    <source>
        <dbReference type="ARBA" id="ARBA00029678"/>
    </source>
</evidence>
<dbReference type="PROSITE" id="PS50896">
    <property type="entry name" value="LISH"/>
    <property type="match status" value="1"/>
</dbReference>
<keyword evidence="8" id="KW-0265">Erythrocyte maturation</keyword>
<dbReference type="AlphaFoldDB" id="A0A9W3GB52"/>
<dbReference type="GO" id="GO:0061630">
    <property type="term" value="F:ubiquitin protein ligase activity"/>
    <property type="evidence" value="ECO:0007669"/>
    <property type="project" value="InterPro"/>
</dbReference>
<dbReference type="Pfam" id="PF10607">
    <property type="entry name" value="CTLH"/>
    <property type="match status" value="1"/>
</dbReference>
<proteinExistence type="predicted"/>
<dbReference type="CDD" id="cd16659">
    <property type="entry name" value="RING-Ubox_Emp"/>
    <property type="match status" value="1"/>
</dbReference>
<evidence type="ECO:0000256" key="12">
    <source>
        <dbReference type="SAM" id="MobiDB-lite"/>
    </source>
</evidence>
<evidence type="ECO:0000256" key="11">
    <source>
        <dbReference type="PROSITE-ProRule" id="PRU01215"/>
    </source>
</evidence>
<dbReference type="InterPro" id="IPR006595">
    <property type="entry name" value="CTLH_C"/>
</dbReference>